<dbReference type="GO" id="GO:0043041">
    <property type="term" value="P:amino acid activation for nonribosomal peptide biosynthetic process"/>
    <property type="evidence" value="ECO:0007669"/>
    <property type="project" value="TreeGrafter"/>
</dbReference>
<dbReference type="GO" id="GO:0031177">
    <property type="term" value="F:phosphopantetheine binding"/>
    <property type="evidence" value="ECO:0007669"/>
    <property type="project" value="InterPro"/>
</dbReference>
<dbReference type="CDD" id="cd05918">
    <property type="entry name" value="A_NRPS_SidN3_like"/>
    <property type="match status" value="1"/>
</dbReference>
<keyword evidence="3" id="KW-0436">Ligase</keyword>
<evidence type="ECO:0000256" key="4">
    <source>
        <dbReference type="ARBA" id="ARBA00029454"/>
    </source>
</evidence>
<organism evidence="6 7">
    <name type="scientific">Trichoderma asperellum</name>
    <name type="common">Filamentous fungus</name>
    <dbReference type="NCBI Taxonomy" id="101201"/>
    <lineage>
        <taxon>Eukaryota</taxon>
        <taxon>Fungi</taxon>
        <taxon>Dikarya</taxon>
        <taxon>Ascomycota</taxon>
        <taxon>Pezizomycotina</taxon>
        <taxon>Sordariomycetes</taxon>
        <taxon>Hypocreomycetidae</taxon>
        <taxon>Hypocreales</taxon>
        <taxon>Hypocreaceae</taxon>
        <taxon>Trichoderma</taxon>
    </lineage>
</organism>
<dbReference type="InterPro" id="IPR020806">
    <property type="entry name" value="PKS_PP-bd"/>
</dbReference>
<dbReference type="InterPro" id="IPR023213">
    <property type="entry name" value="CAT-like_dom_sf"/>
</dbReference>
<dbReference type="InterPro" id="IPR001242">
    <property type="entry name" value="Condensation_dom"/>
</dbReference>
<dbReference type="InterPro" id="IPR000873">
    <property type="entry name" value="AMP-dep_synth/lig_dom"/>
</dbReference>
<dbReference type="InterPro" id="IPR045851">
    <property type="entry name" value="AMP-bd_C_sf"/>
</dbReference>
<accession>A0A6V8QYF7</accession>
<dbReference type="PROSITE" id="PS00012">
    <property type="entry name" value="PHOSPHOPANTETHEINE"/>
    <property type="match status" value="1"/>
</dbReference>
<evidence type="ECO:0000313" key="6">
    <source>
        <dbReference type="EMBL" id="GFP57380.1"/>
    </source>
</evidence>
<dbReference type="SMART" id="SM00823">
    <property type="entry name" value="PKS_PP"/>
    <property type="match status" value="1"/>
</dbReference>
<dbReference type="PANTHER" id="PTHR45527:SF1">
    <property type="entry name" value="FATTY ACID SYNTHASE"/>
    <property type="match status" value="1"/>
</dbReference>
<dbReference type="Pfam" id="PF00501">
    <property type="entry name" value="AMP-binding"/>
    <property type="match status" value="1"/>
</dbReference>
<dbReference type="Gene3D" id="3.30.300.30">
    <property type="match status" value="1"/>
</dbReference>
<keyword evidence="2" id="KW-0597">Phosphoprotein</keyword>
<dbReference type="SUPFAM" id="SSF52777">
    <property type="entry name" value="CoA-dependent acyltransferases"/>
    <property type="match status" value="3"/>
</dbReference>
<dbReference type="FunFam" id="1.10.1200.10:FF:000005">
    <property type="entry name" value="Nonribosomal peptide synthetase 1"/>
    <property type="match status" value="1"/>
</dbReference>
<dbReference type="Pfam" id="PF00550">
    <property type="entry name" value="PP-binding"/>
    <property type="match status" value="1"/>
</dbReference>
<comment type="caution">
    <text evidence="6">The sequence shown here is derived from an EMBL/GenBank/DDBJ whole genome shotgun (WGS) entry which is preliminary data.</text>
</comment>
<dbReference type="InterPro" id="IPR009081">
    <property type="entry name" value="PP-bd_ACP"/>
</dbReference>
<dbReference type="InterPro" id="IPR042099">
    <property type="entry name" value="ANL_N_sf"/>
</dbReference>
<dbReference type="SUPFAM" id="SSF47336">
    <property type="entry name" value="ACP-like"/>
    <property type="match status" value="1"/>
</dbReference>
<evidence type="ECO:0000256" key="3">
    <source>
        <dbReference type="ARBA" id="ARBA00022598"/>
    </source>
</evidence>
<dbReference type="Gene3D" id="3.30.559.30">
    <property type="entry name" value="Nonribosomal peptide synthetase, condensation domain"/>
    <property type="match status" value="2"/>
</dbReference>
<dbReference type="PANTHER" id="PTHR45527">
    <property type="entry name" value="NONRIBOSOMAL PEPTIDE SYNTHETASE"/>
    <property type="match status" value="1"/>
</dbReference>
<dbReference type="CDD" id="cd19545">
    <property type="entry name" value="FUM14_C_NRPS-like"/>
    <property type="match status" value="1"/>
</dbReference>
<dbReference type="SUPFAM" id="SSF56801">
    <property type="entry name" value="Acetyl-CoA synthetase-like"/>
    <property type="match status" value="2"/>
</dbReference>
<keyword evidence="1" id="KW-0596">Phosphopantetheine</keyword>
<dbReference type="Gene3D" id="3.40.50.12780">
    <property type="entry name" value="N-terminal domain of ligase-like"/>
    <property type="match status" value="2"/>
</dbReference>
<dbReference type="Gene3D" id="1.10.1200.10">
    <property type="entry name" value="ACP-like"/>
    <property type="match status" value="1"/>
</dbReference>
<dbReference type="FunFam" id="3.30.300.30:FF:000015">
    <property type="entry name" value="Nonribosomal peptide synthase SidD"/>
    <property type="match status" value="1"/>
</dbReference>
<dbReference type="Gene3D" id="3.30.559.10">
    <property type="entry name" value="Chloramphenicol acetyltransferase-like domain"/>
    <property type="match status" value="1"/>
</dbReference>
<dbReference type="FunFam" id="3.30.559.30:FF:000003">
    <property type="entry name" value="Nonribosomal peptide synthase SidD"/>
    <property type="match status" value="2"/>
</dbReference>
<evidence type="ECO:0000313" key="7">
    <source>
        <dbReference type="Proteomes" id="UP000517252"/>
    </source>
</evidence>
<evidence type="ECO:0000256" key="2">
    <source>
        <dbReference type="ARBA" id="ARBA00022553"/>
    </source>
</evidence>
<dbReference type="OrthoDB" id="4897913at2759"/>
<reference evidence="6 7" key="1">
    <citation type="submission" date="2020-07" db="EMBL/GenBank/DDBJ databases">
        <title>Trichoderma asperellum IC-1 whole genome shotgun sequence.</title>
        <authorList>
            <person name="Kanamasa S."/>
            <person name="Takahashi H."/>
        </authorList>
    </citation>
    <scope>NUCLEOTIDE SEQUENCE [LARGE SCALE GENOMIC DNA]</scope>
    <source>
        <strain evidence="6 7">IC-1</strain>
    </source>
</reference>
<dbReference type="GO" id="GO:0044550">
    <property type="term" value="P:secondary metabolite biosynthetic process"/>
    <property type="evidence" value="ECO:0007669"/>
    <property type="project" value="TreeGrafter"/>
</dbReference>
<dbReference type="InterPro" id="IPR036736">
    <property type="entry name" value="ACP-like_sf"/>
</dbReference>
<name>A0A6V8QYF7_TRIAP</name>
<dbReference type="InterPro" id="IPR006162">
    <property type="entry name" value="Ppantetheine_attach_site"/>
</dbReference>
<evidence type="ECO:0000259" key="5">
    <source>
        <dbReference type="PROSITE" id="PS50075"/>
    </source>
</evidence>
<feature type="domain" description="Carrier" evidence="5">
    <location>
        <begin position="813"/>
        <end position="889"/>
    </location>
</feature>
<dbReference type="Proteomes" id="UP000517252">
    <property type="component" value="Unassembled WGS sequence"/>
</dbReference>
<protein>
    <submittedName>
        <fullName evidence="6">Nonribosomal peptide synthetase lcsA</fullName>
    </submittedName>
</protein>
<sequence length="1441" mass="159894">MSANKQDAIDYWKAQLNDAKKSTFPLATTSQPSVARVLERSILYSQGTSSFTKATILRAAWALVLARYSETNDITFGTTISGRQAPIDGITDMAGPAVATVPVRIRLDKQQTTSAFLKSVQSQAMEMISYEQFGLQNISKICDDAKEACDFTSLLVIQPVDQLVRDGDDALLVPAGPEVVGETDLVQNYFSYPLVIQGHLYDNKINLMLIYDSQVLSEKKMQALARHFDNAVQQLTGQGDRLLGAVSISSSWDYDQAIEFNQNSSEPVERCFHEMIDDVALVRGNALAISSWDACFTYEEISATTNRIAHYIVNTYGIEVGDTIHVCFEKSAWFMIAILAINKAGANWSALDPYGPAEYHRKIISQTGAKLIVASTTNSHTCADLLPYVLELTPELDAKLIENFGQNISSPTVNITPSDAAYVLFASESSDIPEGVVMEHASLCTSQMSLSHALDLDESFKVLQLSSYSSDAALFEICSTFLVGACLYVPSPDEQKTQLEDYIRKHNINCALLTPTVARTIRPDDVPSLDILLIGGEATTRDILDIWCNNLRLFNIWGPAECCVAASIHRWTSATESPNVIGRPISGSCWIVDPDDPKSMAPIGTVGEIAVQGRNLFSEYLSDPVKTATATIIGLPSWVPKSDSAYCNRFYLTGDLGFINEDGNLEYCTRKDSQIKVRGQRLELGEIEHHIQAHLEGVQQVAVDVIKSEAGTTLVAFISFSDIIRSRESDTPATGNDIFLPLDENLRTTLSILTGVLGTLMPRYMIPRVFIPCAHMPLNSSIQLDRKKLKHLANAFREEDIALYLLTNDDKVAPQTTMESQIQQLWAKVLNIPVNSIGRDDSFIQMGGDSILAIQLVSAARDVNIKLTVGNIFDDPRLQAVASKAAEINDEVQLVTNIEPFSLLESNLKDVVLSKTIQEQYDLPVDKDIEDAYPCTKLQEGLMALAVKQTGSYIAKFLYRLSRNVNVSHFKASWEETVRISPNLRTRIFSADSVPVQAIFKDDISWESSKGVSLRSYMRSAQNFEMIFGSRLSRYALIEDNGDTYFVLSMHHAIFDGWSLKILMEVLHSIFRNQSAIVVEPYVRFVQYTLDIDSGAAIDYWGSQLQGAKRTIFPSTTSFMREEKTKQSSTLVTEKVIKLPSLSRHSTTKATMLRAAWAIVLSRYSDSEDVTFGATISGRQASVDGLTNMAGPCIATVPVRIAIDRKQSISDFLEAVQSQANNMIPFEQFGLQNISKIGPDTKDACDFSSLLVVQPIQSLIYDDEEADALFVPTEIEGEVVDTVQNYFTYPLVIQGHMHDDYIKLVLIYDEDVLSKTQMIALSHQLETVMKQLASHPQKDLNSISITSDWDVNNSLSQNSDIPDIVDSCTHHLIDHQATIQPDALAIISWDRNFTYKQLNEASNRLAHFLVNKHGVKPDDLVHMPHILNNASAKLFPKLVRS</sequence>
<dbReference type="GO" id="GO:0005737">
    <property type="term" value="C:cytoplasm"/>
    <property type="evidence" value="ECO:0007669"/>
    <property type="project" value="TreeGrafter"/>
</dbReference>
<dbReference type="GO" id="GO:0016874">
    <property type="term" value="F:ligase activity"/>
    <property type="evidence" value="ECO:0007669"/>
    <property type="project" value="UniProtKB-KW"/>
</dbReference>
<evidence type="ECO:0000256" key="1">
    <source>
        <dbReference type="ARBA" id="ARBA00022450"/>
    </source>
</evidence>
<dbReference type="EMBL" id="BLZH01000008">
    <property type="protein sequence ID" value="GFP57380.1"/>
    <property type="molecule type" value="Genomic_DNA"/>
</dbReference>
<dbReference type="Pfam" id="PF00668">
    <property type="entry name" value="Condensation"/>
    <property type="match status" value="2"/>
</dbReference>
<comment type="similarity">
    <text evidence="4">Belongs to the NRP synthetase family.</text>
</comment>
<dbReference type="PROSITE" id="PS50075">
    <property type="entry name" value="CARRIER"/>
    <property type="match status" value="1"/>
</dbReference>
<proteinExistence type="inferred from homology"/>
<gene>
    <name evidence="6" type="ORF">TASIC1_0008022100</name>
</gene>